<evidence type="ECO:0000313" key="2">
    <source>
        <dbReference type="EMBL" id="BAI39977.1"/>
    </source>
</evidence>
<evidence type="ECO:0000313" key="1">
    <source>
        <dbReference type="EMBL" id="BAI39764.1"/>
    </source>
</evidence>
<dbReference type="EMBL" id="AP009094">
    <property type="protein sequence ID" value="BAI39977.1"/>
    <property type="molecule type" value="Genomic_DNA"/>
</dbReference>
<dbReference type="EMBL" id="AP009084">
    <property type="protein sequence ID" value="BAI39764.1"/>
    <property type="molecule type" value="Genomic_DNA"/>
</dbReference>
<sequence>MFAGEEGRASRSGNGGLLAGGLSVARTRGVRFPRFSNGGFGRGPLRQYNAALHPLPPVLYAAHLPSVPDPAQGLLDLVRGGHVPTGFKEDGESKSSSLGTKAMTAARHGLWQSMATTAERHRLWQGMERKKGVQARMLDYSVLMFKHHHPGVQTGNEQRCQQEIEHTKHGLESGSITYDPAKLKFSDDIKDSR</sequence>
<organism evidence="1">
    <name type="scientific">Oryza sativa subsp. indica</name>
    <name type="common">Rice</name>
    <dbReference type="NCBI Taxonomy" id="39946"/>
    <lineage>
        <taxon>Eukaryota</taxon>
        <taxon>Viridiplantae</taxon>
        <taxon>Streptophyta</taxon>
        <taxon>Embryophyta</taxon>
        <taxon>Tracheophyta</taxon>
        <taxon>Spermatophyta</taxon>
        <taxon>Magnoliopsida</taxon>
        <taxon>Liliopsida</taxon>
        <taxon>Poales</taxon>
        <taxon>Poaceae</taxon>
        <taxon>BOP clade</taxon>
        <taxon>Oryzoideae</taxon>
        <taxon>Oryzeae</taxon>
        <taxon>Oryzinae</taxon>
        <taxon>Oryza</taxon>
        <taxon>Oryza sativa</taxon>
    </lineage>
</organism>
<protein>
    <submittedName>
        <fullName evidence="1">Uncharacterized protein K0081B11.1</fullName>
    </submittedName>
    <submittedName>
        <fullName evidence="2">Uncharacterized protein K0486F02.29</fullName>
    </submittedName>
</protein>
<dbReference type="AlphaFoldDB" id="C8TF42"/>
<gene>
    <name evidence="1" type="primary">K0081B11.1</name>
    <name evidence="2" type="synonym">K0486F02.29</name>
</gene>
<proteinExistence type="predicted"/>
<reference evidence="1" key="1">
    <citation type="journal article" date="2009" name="Plant J.">
        <title>Comparative analysis of complete orthologous centromeres from two subspecies of rice reveals rapid variation of centromere organization and structure.</title>
        <authorList>
            <person name="Wu J."/>
            <person name="Fujisawa M."/>
            <person name="Tian Z."/>
            <person name="Yamagata H."/>
            <person name="Kamiya K."/>
            <person name="Shibata M."/>
            <person name="Hosokawa S."/>
            <person name="Ito Y."/>
            <person name="Hamada M."/>
            <person name="Katagiri S."/>
            <person name="Kurita K."/>
            <person name="Yamamoto M."/>
            <person name="Kikuta A."/>
            <person name="Machita K."/>
            <person name="Karasawa W."/>
            <person name="Kanamori H."/>
            <person name="Namiki N."/>
            <person name="Mizuno H."/>
            <person name="Ma J."/>
            <person name="Sasaki T."/>
            <person name="Matsumoto T."/>
        </authorList>
    </citation>
    <scope>NUCLEOTIDE SEQUENCE</scope>
</reference>
<name>C8TF42_ORYSI</name>
<accession>C8TF42</accession>